<keyword evidence="6" id="KW-1185">Reference proteome</keyword>
<dbReference type="PANTHER" id="PTHR46910:SF38">
    <property type="entry name" value="ZN(2)-C6 FUNGAL-TYPE DOMAIN-CONTAINING PROTEIN"/>
    <property type="match status" value="1"/>
</dbReference>
<dbReference type="SMART" id="SM00906">
    <property type="entry name" value="Fungal_trans"/>
    <property type="match status" value="1"/>
</dbReference>
<evidence type="ECO:0000313" key="5">
    <source>
        <dbReference type="EMBL" id="CAK5269807.1"/>
    </source>
</evidence>
<dbReference type="EMBL" id="CAVNYO010000154">
    <property type="protein sequence ID" value="CAK5269807.1"/>
    <property type="molecule type" value="Genomic_DNA"/>
</dbReference>
<name>A0AAD2H989_9AGAR</name>
<dbReference type="GO" id="GO:0003700">
    <property type="term" value="F:DNA-binding transcription factor activity"/>
    <property type="evidence" value="ECO:0007669"/>
    <property type="project" value="InterPro"/>
</dbReference>
<evidence type="ECO:0000256" key="1">
    <source>
        <dbReference type="ARBA" id="ARBA00023242"/>
    </source>
</evidence>
<proteinExistence type="predicted"/>
<gene>
    <name evidence="5" type="ORF">MYCIT1_LOCUS13803</name>
</gene>
<dbReference type="PANTHER" id="PTHR46910">
    <property type="entry name" value="TRANSCRIPTION FACTOR PDR1"/>
    <property type="match status" value="1"/>
</dbReference>
<evidence type="ECO:0000256" key="3">
    <source>
        <dbReference type="SAM" id="Phobius"/>
    </source>
</evidence>
<sequence length="497" mass="56797">MLLDVSDLQWPSTRTIHASLPMVTRLPLRAGSSLLRHSPYARHLSLQSIMSNSMLQVSWLFAVSFVSLAAQLMTLYLIGTALPQACWFYLGLGIRFLQQRGQHRTKRQPGSPDPESELWNRAFWAFICLDRTVCAFIGRPLAFHIEDYEVDPPLEVDDEYWEQGFVQPPGVPSAYSFFVYYLQYSEILADAIRRLYATRRTKARMGWLGKEWEQQILAELDSALEALSTSLPIHLRWNPENMPQDPLIMDQAATLHIVENYVTILIHRPFIQRNNELATRSHSVCIRAARSILHTAGAWFNRLHRLPTVHALNPCFVSNLILLMSGNVAERDLALIEIGMQIIKFSETRWQAAGRFWDMLTELRSLDRQPRAQPNKMQQRNIAPPRAPTGFATQQTSQHSELFNAVAPDPLWYAKMARSAQPPSPLFKPGMSIEQLLANTGPFQPLDFTLDDQMMDLDDQSMSTWMSTPMHLSDLRQWDAYIGSMNVGGGNRPQWAH</sequence>
<dbReference type="Proteomes" id="UP001295794">
    <property type="component" value="Unassembled WGS sequence"/>
</dbReference>
<dbReference type="CDD" id="cd12148">
    <property type="entry name" value="fungal_TF_MHR"/>
    <property type="match status" value="1"/>
</dbReference>
<evidence type="ECO:0000259" key="4">
    <source>
        <dbReference type="SMART" id="SM00906"/>
    </source>
</evidence>
<evidence type="ECO:0000313" key="6">
    <source>
        <dbReference type="Proteomes" id="UP001295794"/>
    </source>
</evidence>
<dbReference type="GO" id="GO:0006351">
    <property type="term" value="P:DNA-templated transcription"/>
    <property type="evidence" value="ECO:0007669"/>
    <property type="project" value="InterPro"/>
</dbReference>
<keyword evidence="3" id="KW-0472">Membrane</keyword>
<keyword evidence="3" id="KW-0812">Transmembrane</keyword>
<feature type="region of interest" description="Disordered" evidence="2">
    <location>
        <begin position="370"/>
        <end position="392"/>
    </location>
</feature>
<dbReference type="InterPro" id="IPR007219">
    <property type="entry name" value="XnlR_reg_dom"/>
</dbReference>
<keyword evidence="1" id="KW-0539">Nucleus</keyword>
<dbReference type="Pfam" id="PF04082">
    <property type="entry name" value="Fungal_trans"/>
    <property type="match status" value="1"/>
</dbReference>
<accession>A0AAD2H989</accession>
<keyword evidence="3" id="KW-1133">Transmembrane helix</keyword>
<dbReference type="AlphaFoldDB" id="A0AAD2H989"/>
<dbReference type="InterPro" id="IPR050987">
    <property type="entry name" value="AtrR-like"/>
</dbReference>
<organism evidence="5 6">
    <name type="scientific">Mycena citricolor</name>
    <dbReference type="NCBI Taxonomy" id="2018698"/>
    <lineage>
        <taxon>Eukaryota</taxon>
        <taxon>Fungi</taxon>
        <taxon>Dikarya</taxon>
        <taxon>Basidiomycota</taxon>
        <taxon>Agaricomycotina</taxon>
        <taxon>Agaricomycetes</taxon>
        <taxon>Agaricomycetidae</taxon>
        <taxon>Agaricales</taxon>
        <taxon>Marasmiineae</taxon>
        <taxon>Mycenaceae</taxon>
        <taxon>Mycena</taxon>
    </lineage>
</organism>
<feature type="transmembrane region" description="Helical" evidence="3">
    <location>
        <begin position="49"/>
        <end position="70"/>
    </location>
</feature>
<dbReference type="GO" id="GO:0008270">
    <property type="term" value="F:zinc ion binding"/>
    <property type="evidence" value="ECO:0007669"/>
    <property type="project" value="InterPro"/>
</dbReference>
<dbReference type="GO" id="GO:0003677">
    <property type="term" value="F:DNA binding"/>
    <property type="evidence" value="ECO:0007669"/>
    <property type="project" value="InterPro"/>
</dbReference>
<feature type="domain" description="Xylanolytic transcriptional activator regulatory" evidence="4">
    <location>
        <begin position="86"/>
        <end position="159"/>
    </location>
</feature>
<protein>
    <recommendedName>
        <fullName evidence="4">Xylanolytic transcriptional activator regulatory domain-containing protein</fullName>
    </recommendedName>
</protein>
<reference evidence="5" key="1">
    <citation type="submission" date="2023-11" db="EMBL/GenBank/DDBJ databases">
        <authorList>
            <person name="De Vega J J."/>
            <person name="De Vega J J."/>
        </authorList>
    </citation>
    <scope>NUCLEOTIDE SEQUENCE</scope>
</reference>
<comment type="caution">
    <text evidence="5">The sequence shown here is derived from an EMBL/GenBank/DDBJ whole genome shotgun (WGS) entry which is preliminary data.</text>
</comment>
<evidence type="ECO:0000256" key="2">
    <source>
        <dbReference type="SAM" id="MobiDB-lite"/>
    </source>
</evidence>